<organism evidence="1 2">
    <name type="scientific">Plebeiibacterium marinum</name>
    <dbReference type="NCBI Taxonomy" id="2992111"/>
    <lineage>
        <taxon>Bacteria</taxon>
        <taxon>Pseudomonadati</taxon>
        <taxon>Bacteroidota</taxon>
        <taxon>Bacteroidia</taxon>
        <taxon>Marinilabiliales</taxon>
        <taxon>Marinilabiliaceae</taxon>
        <taxon>Plebeiibacterium</taxon>
    </lineage>
</organism>
<dbReference type="RefSeq" id="WP_301199798.1">
    <property type="nucleotide sequence ID" value="NZ_JAPDPI010000024.1"/>
</dbReference>
<dbReference type="AlphaFoldDB" id="A0AAE3SLB6"/>
<evidence type="ECO:0000313" key="2">
    <source>
        <dbReference type="Proteomes" id="UP001207408"/>
    </source>
</evidence>
<reference evidence="1" key="1">
    <citation type="submission" date="2022-10" db="EMBL/GenBank/DDBJ databases">
        <authorList>
            <person name="Yu W.X."/>
        </authorList>
    </citation>
    <scope>NUCLEOTIDE SEQUENCE</scope>
    <source>
        <strain evidence="1">D04</strain>
    </source>
</reference>
<dbReference type="InterPro" id="IPR051612">
    <property type="entry name" value="Teichoic_Acid_Biosynth"/>
</dbReference>
<evidence type="ECO:0000313" key="1">
    <source>
        <dbReference type="EMBL" id="MCW3806395.1"/>
    </source>
</evidence>
<dbReference type="GO" id="GO:0047355">
    <property type="term" value="F:CDP-glycerol glycerophosphotransferase activity"/>
    <property type="evidence" value="ECO:0007669"/>
    <property type="project" value="InterPro"/>
</dbReference>
<proteinExistence type="predicted"/>
<keyword evidence="2" id="KW-1185">Reference proteome</keyword>
<dbReference type="GO" id="GO:0016020">
    <property type="term" value="C:membrane"/>
    <property type="evidence" value="ECO:0007669"/>
    <property type="project" value="InterPro"/>
</dbReference>
<sequence length="348" mass="40727">MKVVLFCKKPYAFGIMMPLYKELIKQKHDTIWYIPDNIKDKIPDFLKTCSQCNSMRELLLFNAEANFAPGNDFPHYLPGVKIQIFHGMAGEKSGHFRIRHYFDLYLTQGPYFTDRFLKLKRKFKNFEVKETGWCKIDTLFTPLEQSKELLKNEYKAVILYAPTFSPGLTSASKYKDAIYNLAKNNNYFIYIKFHDKMDQDVVKMYQDFAHKKENVAVSTDSDIIPLLQTCHLMISDTSSVVYEFLLLNKPVITFNSASENIRWDNISDSEDLSSVVENNLENDPYADQRQWFIENYHPFTDGNSSARMIKAAEEYITTHGIPKERKIPLLRRRKMYKTFGKKPNILMG</sequence>
<dbReference type="InterPro" id="IPR043148">
    <property type="entry name" value="TagF_C"/>
</dbReference>
<dbReference type="PANTHER" id="PTHR37316">
    <property type="entry name" value="TEICHOIC ACID GLYCEROL-PHOSPHATE PRIMASE"/>
    <property type="match status" value="1"/>
</dbReference>
<dbReference type="Gene3D" id="3.40.50.12580">
    <property type="match status" value="1"/>
</dbReference>
<protein>
    <submittedName>
        <fullName evidence="1">CDP-glycerol glycerophosphotransferase family protein</fullName>
    </submittedName>
</protein>
<dbReference type="Pfam" id="PF04464">
    <property type="entry name" value="Glyphos_transf"/>
    <property type="match status" value="1"/>
</dbReference>
<accession>A0AAE3SLB6</accession>
<dbReference type="EMBL" id="JAPDPI010000024">
    <property type="protein sequence ID" value="MCW3806395.1"/>
    <property type="molecule type" value="Genomic_DNA"/>
</dbReference>
<dbReference type="PANTHER" id="PTHR37316:SF3">
    <property type="entry name" value="TEICHOIC ACID GLYCEROL-PHOSPHATE TRANSFERASE"/>
    <property type="match status" value="1"/>
</dbReference>
<name>A0AAE3SLB6_9BACT</name>
<dbReference type="SUPFAM" id="SSF53756">
    <property type="entry name" value="UDP-Glycosyltransferase/glycogen phosphorylase"/>
    <property type="match status" value="1"/>
</dbReference>
<comment type="caution">
    <text evidence="1">The sequence shown here is derived from an EMBL/GenBank/DDBJ whole genome shotgun (WGS) entry which is preliminary data.</text>
</comment>
<dbReference type="InterPro" id="IPR007554">
    <property type="entry name" value="Glycerophosphate_synth"/>
</dbReference>
<dbReference type="Proteomes" id="UP001207408">
    <property type="component" value="Unassembled WGS sequence"/>
</dbReference>
<gene>
    <name evidence="1" type="ORF">OM074_12240</name>
</gene>